<dbReference type="SUPFAM" id="SSF55073">
    <property type="entry name" value="Nucleotide cyclase"/>
    <property type="match status" value="1"/>
</dbReference>
<gene>
    <name evidence="6" type="ORF">HNQ55_000555</name>
</gene>
<comment type="catalytic activity">
    <reaction evidence="2">
        <text>2 GTP = 3',3'-c-di-GMP + 2 diphosphate</text>
        <dbReference type="Rhea" id="RHEA:24898"/>
        <dbReference type="ChEBI" id="CHEBI:33019"/>
        <dbReference type="ChEBI" id="CHEBI:37565"/>
        <dbReference type="ChEBI" id="CHEBI:58805"/>
        <dbReference type="EC" id="2.7.7.65"/>
    </reaction>
</comment>
<dbReference type="EMBL" id="JACHHU010000002">
    <property type="protein sequence ID" value="MBB6542080.1"/>
    <property type="molecule type" value="Genomic_DNA"/>
</dbReference>
<proteinExistence type="predicted"/>
<evidence type="ECO:0000256" key="2">
    <source>
        <dbReference type="ARBA" id="ARBA00034247"/>
    </source>
</evidence>
<dbReference type="Gene3D" id="3.30.70.270">
    <property type="match status" value="1"/>
</dbReference>
<evidence type="ECO:0000259" key="5">
    <source>
        <dbReference type="PROSITE" id="PS50887"/>
    </source>
</evidence>
<dbReference type="NCBIfam" id="TIGR00254">
    <property type="entry name" value="GGDEF"/>
    <property type="match status" value="1"/>
</dbReference>
<dbReference type="Proteomes" id="UP000537141">
    <property type="component" value="Unassembled WGS sequence"/>
</dbReference>
<sequence length="315" mass="35995">MNEGEDKIGQRRAVDKHFTLLCIDDESVNLKVLASIFRDHYKVVACKSAQHGFDIALNILPDLILLDVLMPEQDGFELIQRLKLNKKIRHIPVIFITGLQSTEDEEKGLSLGACDYIQKPFNYGIVRARVNTHLEIIRQRKLLERFAHFDSLTELPNRRKWEKDIQEQWLFAIESKQSLAIGIADVDCFKLYNDTYGHQMGDIVLRKIANALRRVLFDYHGDIYRCGGEEFYFYLPLCETTCIKTILTQCIEHVGQLNIEHSSSKACSKVSVSIGAAEVLPTHNTKIETVIKTADDKLYQVKNSTRNAVAIEKIA</sequence>
<evidence type="ECO:0000313" key="6">
    <source>
        <dbReference type="EMBL" id="MBB6542080.1"/>
    </source>
</evidence>
<feature type="domain" description="GGDEF" evidence="5">
    <location>
        <begin position="177"/>
        <end position="314"/>
    </location>
</feature>
<comment type="caution">
    <text evidence="6">The sequence shown here is derived from an EMBL/GenBank/DDBJ whole genome shotgun (WGS) entry which is preliminary data.</text>
</comment>
<dbReference type="GO" id="GO:0005886">
    <property type="term" value="C:plasma membrane"/>
    <property type="evidence" value="ECO:0007669"/>
    <property type="project" value="TreeGrafter"/>
</dbReference>
<dbReference type="PANTHER" id="PTHR45138">
    <property type="entry name" value="REGULATORY COMPONENTS OF SENSORY TRANSDUCTION SYSTEM"/>
    <property type="match status" value="1"/>
</dbReference>
<dbReference type="InterPro" id="IPR029787">
    <property type="entry name" value="Nucleotide_cyclase"/>
</dbReference>
<dbReference type="PROSITE" id="PS50887">
    <property type="entry name" value="GGDEF"/>
    <property type="match status" value="1"/>
</dbReference>
<evidence type="ECO:0000256" key="1">
    <source>
        <dbReference type="ARBA" id="ARBA00012528"/>
    </source>
</evidence>
<dbReference type="InterPro" id="IPR001789">
    <property type="entry name" value="Sig_transdc_resp-reg_receiver"/>
</dbReference>
<evidence type="ECO:0000256" key="3">
    <source>
        <dbReference type="PROSITE-ProRule" id="PRU00169"/>
    </source>
</evidence>
<dbReference type="InterPro" id="IPR043128">
    <property type="entry name" value="Rev_trsase/Diguanyl_cyclase"/>
</dbReference>
<dbReference type="Pfam" id="PF00990">
    <property type="entry name" value="GGDEF"/>
    <property type="match status" value="1"/>
</dbReference>
<feature type="domain" description="Response regulatory" evidence="4">
    <location>
        <begin position="19"/>
        <end position="134"/>
    </location>
</feature>
<keyword evidence="3" id="KW-0597">Phosphoprotein</keyword>
<dbReference type="EC" id="2.7.7.65" evidence="1"/>
<dbReference type="PROSITE" id="PS50110">
    <property type="entry name" value="RESPONSE_REGULATORY"/>
    <property type="match status" value="1"/>
</dbReference>
<dbReference type="SUPFAM" id="SSF52172">
    <property type="entry name" value="CheY-like"/>
    <property type="match status" value="1"/>
</dbReference>
<evidence type="ECO:0000259" key="4">
    <source>
        <dbReference type="PROSITE" id="PS50110"/>
    </source>
</evidence>
<dbReference type="GO" id="GO:0043709">
    <property type="term" value="P:cell adhesion involved in single-species biofilm formation"/>
    <property type="evidence" value="ECO:0007669"/>
    <property type="project" value="TreeGrafter"/>
</dbReference>
<organism evidence="6 7">
    <name type="scientific">Thalassotalea piscium</name>
    <dbReference type="NCBI Taxonomy" id="1230533"/>
    <lineage>
        <taxon>Bacteria</taxon>
        <taxon>Pseudomonadati</taxon>
        <taxon>Pseudomonadota</taxon>
        <taxon>Gammaproteobacteria</taxon>
        <taxon>Alteromonadales</taxon>
        <taxon>Colwelliaceae</taxon>
        <taxon>Thalassotalea</taxon>
    </lineage>
</organism>
<dbReference type="RefSeq" id="WP_184422325.1">
    <property type="nucleotide sequence ID" value="NZ_AP027362.1"/>
</dbReference>
<name>A0A7X0NEQ5_9GAMM</name>
<dbReference type="Pfam" id="PF00072">
    <property type="entry name" value="Response_reg"/>
    <property type="match status" value="1"/>
</dbReference>
<dbReference type="GO" id="GO:1902201">
    <property type="term" value="P:negative regulation of bacterial-type flagellum-dependent cell motility"/>
    <property type="evidence" value="ECO:0007669"/>
    <property type="project" value="TreeGrafter"/>
</dbReference>
<accession>A0A7X0NEQ5</accession>
<feature type="modified residue" description="4-aspartylphosphate" evidence="3">
    <location>
        <position position="67"/>
    </location>
</feature>
<dbReference type="CDD" id="cd01949">
    <property type="entry name" value="GGDEF"/>
    <property type="match status" value="1"/>
</dbReference>
<dbReference type="InterPro" id="IPR000160">
    <property type="entry name" value="GGDEF_dom"/>
</dbReference>
<dbReference type="SMART" id="SM00267">
    <property type="entry name" value="GGDEF"/>
    <property type="match status" value="1"/>
</dbReference>
<dbReference type="InterPro" id="IPR050469">
    <property type="entry name" value="Diguanylate_Cyclase"/>
</dbReference>
<evidence type="ECO:0000313" key="7">
    <source>
        <dbReference type="Proteomes" id="UP000537141"/>
    </source>
</evidence>
<dbReference type="GO" id="GO:0000160">
    <property type="term" value="P:phosphorelay signal transduction system"/>
    <property type="evidence" value="ECO:0007669"/>
    <property type="project" value="InterPro"/>
</dbReference>
<protein>
    <recommendedName>
        <fullName evidence="1">diguanylate cyclase</fullName>
        <ecNumber evidence="1">2.7.7.65</ecNumber>
    </recommendedName>
</protein>
<dbReference type="AlphaFoldDB" id="A0A7X0NEQ5"/>
<reference evidence="6 7" key="1">
    <citation type="submission" date="2020-08" db="EMBL/GenBank/DDBJ databases">
        <title>Genomic Encyclopedia of Type Strains, Phase IV (KMG-IV): sequencing the most valuable type-strain genomes for metagenomic binning, comparative biology and taxonomic classification.</title>
        <authorList>
            <person name="Goeker M."/>
        </authorList>
    </citation>
    <scope>NUCLEOTIDE SEQUENCE [LARGE SCALE GENOMIC DNA]</scope>
    <source>
        <strain evidence="6 7">DSM 26287</strain>
    </source>
</reference>
<dbReference type="InterPro" id="IPR011006">
    <property type="entry name" value="CheY-like_superfamily"/>
</dbReference>
<dbReference type="Gene3D" id="3.40.50.2300">
    <property type="match status" value="1"/>
</dbReference>
<dbReference type="PANTHER" id="PTHR45138:SF9">
    <property type="entry name" value="DIGUANYLATE CYCLASE DGCM-RELATED"/>
    <property type="match status" value="1"/>
</dbReference>
<dbReference type="GO" id="GO:0052621">
    <property type="term" value="F:diguanylate cyclase activity"/>
    <property type="evidence" value="ECO:0007669"/>
    <property type="project" value="UniProtKB-EC"/>
</dbReference>
<keyword evidence="7" id="KW-1185">Reference proteome</keyword>
<dbReference type="SMART" id="SM00448">
    <property type="entry name" value="REC"/>
    <property type="match status" value="1"/>
</dbReference>